<gene>
    <name evidence="2" type="ORF">SAMN05421759_103259</name>
</gene>
<dbReference type="RefSeq" id="WP_076446913.1">
    <property type="nucleotide sequence ID" value="NZ_FTOQ01000003.1"/>
</dbReference>
<keyword evidence="3" id="KW-1185">Reference proteome</keyword>
<evidence type="ECO:0000313" key="3">
    <source>
        <dbReference type="Proteomes" id="UP000186684"/>
    </source>
</evidence>
<dbReference type="OrthoDB" id="9816309at2"/>
<dbReference type="Pfam" id="PF01590">
    <property type="entry name" value="GAF"/>
    <property type="match status" value="1"/>
</dbReference>
<dbReference type="InterPro" id="IPR029016">
    <property type="entry name" value="GAF-like_dom_sf"/>
</dbReference>
<dbReference type="InterPro" id="IPR003018">
    <property type="entry name" value="GAF"/>
</dbReference>
<keyword evidence="2" id="KW-0418">Kinase</keyword>
<dbReference type="InterPro" id="IPR011495">
    <property type="entry name" value="Sig_transdc_His_kin_sub2_dim/P"/>
</dbReference>
<accession>A0A1N7LY53</accession>
<organism evidence="2 3">
    <name type="scientific">Roseivivax lentus</name>
    <dbReference type="NCBI Taxonomy" id="633194"/>
    <lineage>
        <taxon>Bacteria</taxon>
        <taxon>Pseudomonadati</taxon>
        <taxon>Pseudomonadota</taxon>
        <taxon>Alphaproteobacteria</taxon>
        <taxon>Rhodobacterales</taxon>
        <taxon>Roseobacteraceae</taxon>
        <taxon>Roseivivax</taxon>
    </lineage>
</organism>
<dbReference type="EMBL" id="FTOQ01000003">
    <property type="protein sequence ID" value="SIS78722.1"/>
    <property type="molecule type" value="Genomic_DNA"/>
</dbReference>
<dbReference type="SUPFAM" id="SSF55781">
    <property type="entry name" value="GAF domain-like"/>
    <property type="match status" value="1"/>
</dbReference>
<evidence type="ECO:0000313" key="2">
    <source>
        <dbReference type="EMBL" id="SIS78722.1"/>
    </source>
</evidence>
<dbReference type="SMART" id="SM00065">
    <property type="entry name" value="GAF"/>
    <property type="match status" value="1"/>
</dbReference>
<dbReference type="AlphaFoldDB" id="A0A1N7LY53"/>
<reference evidence="3" key="1">
    <citation type="submission" date="2017-01" db="EMBL/GenBank/DDBJ databases">
        <authorList>
            <person name="Varghese N."/>
            <person name="Submissions S."/>
        </authorList>
    </citation>
    <scope>NUCLEOTIDE SEQUENCE [LARGE SCALE GENOMIC DNA]</scope>
    <source>
        <strain evidence="3">DSM 29430</strain>
    </source>
</reference>
<dbReference type="Gene3D" id="3.30.450.40">
    <property type="match status" value="1"/>
</dbReference>
<dbReference type="PANTHER" id="PTHR43102">
    <property type="entry name" value="SLR1143 PROTEIN"/>
    <property type="match status" value="1"/>
</dbReference>
<proteinExistence type="predicted"/>
<dbReference type="Proteomes" id="UP000186684">
    <property type="component" value="Unassembled WGS sequence"/>
</dbReference>
<dbReference type="InterPro" id="IPR036890">
    <property type="entry name" value="HATPase_C_sf"/>
</dbReference>
<dbReference type="Pfam" id="PF07568">
    <property type="entry name" value="HisKA_2"/>
    <property type="match status" value="1"/>
</dbReference>
<sequence length="381" mass="42356">MRAPTPSDQAKRLEDLRDYDILDSEPSEAFQSVVDLVKEICDVPVALISFVDEDRQWFKAYSGIEVTETPLENAVCGHTILQDEVLEIPDTCADARTRDNELCISDSAPMRFYAGAPLISQRGYGLGSLCVLDSQPRRLTEHQRKALKLLAGQVMQLLELHKSLRNEEILRNEIDHRVKNSLQTVSSFIRIYSARSHAAETKEALSAIGRRVNAIAQLHAELYNTNQLSEIRLDQYLMRVIDLLRPQMASNVSINTSFRPIKTESRQASQIAMIVSEFAANASKHAFPDGRDGIISFFMEPQDDGTMLLLCEDNGIGDQATTLPSDENEIASIGMRLMESAAEQIGGRLKMGPTPEGFRLELVTFPQTDDAPFKAGALSAE</sequence>
<dbReference type="STRING" id="633194.SAMN05421759_103259"/>
<name>A0A1N7LY53_9RHOB</name>
<dbReference type="SUPFAM" id="SSF55874">
    <property type="entry name" value="ATPase domain of HSP90 chaperone/DNA topoisomerase II/histidine kinase"/>
    <property type="match status" value="1"/>
</dbReference>
<evidence type="ECO:0000259" key="1">
    <source>
        <dbReference type="SMART" id="SM00065"/>
    </source>
</evidence>
<feature type="domain" description="GAF" evidence="1">
    <location>
        <begin position="25"/>
        <end position="168"/>
    </location>
</feature>
<dbReference type="Gene3D" id="3.30.565.10">
    <property type="entry name" value="Histidine kinase-like ATPase, C-terminal domain"/>
    <property type="match status" value="1"/>
</dbReference>
<protein>
    <submittedName>
        <fullName evidence="2">Two-component sensor histidine kinase, contains HisKA and HATPase domains</fullName>
    </submittedName>
</protein>
<dbReference type="PANTHER" id="PTHR43102:SF2">
    <property type="entry name" value="GAF DOMAIN-CONTAINING PROTEIN"/>
    <property type="match status" value="1"/>
</dbReference>
<keyword evidence="2" id="KW-0808">Transferase</keyword>
<dbReference type="GO" id="GO:0016301">
    <property type="term" value="F:kinase activity"/>
    <property type="evidence" value="ECO:0007669"/>
    <property type="project" value="UniProtKB-KW"/>
</dbReference>